<dbReference type="GO" id="GO:0003677">
    <property type="term" value="F:DNA binding"/>
    <property type="evidence" value="ECO:0007669"/>
    <property type="project" value="UniProtKB-KW"/>
</dbReference>
<evidence type="ECO:0000256" key="2">
    <source>
        <dbReference type="ARBA" id="ARBA00023172"/>
    </source>
</evidence>
<dbReference type="InterPro" id="IPR052925">
    <property type="entry name" value="Phage_Integrase-like_Recomb"/>
</dbReference>
<reference evidence="6" key="1">
    <citation type="submission" date="2022-11" db="UniProtKB">
        <authorList>
            <consortium name="EnsemblMetazoa"/>
        </authorList>
    </citation>
    <scope>IDENTIFICATION</scope>
</reference>
<keyword evidence="2" id="KW-0233">DNA recombination</keyword>
<dbReference type="Pfam" id="PF00589">
    <property type="entry name" value="Phage_integrase"/>
    <property type="match status" value="1"/>
</dbReference>
<dbReference type="SUPFAM" id="SSF47823">
    <property type="entry name" value="lambda integrase-like, N-terminal domain"/>
    <property type="match status" value="1"/>
</dbReference>
<dbReference type="AlphaFoldDB" id="A0A913YI15"/>
<protein>
    <recommendedName>
        <fullName evidence="8">Tyr recombinase domain-containing protein</fullName>
    </recommendedName>
</protein>
<dbReference type="KEGG" id="epa:114575088"/>
<organism evidence="6 7">
    <name type="scientific">Exaiptasia diaphana</name>
    <name type="common">Tropical sea anemone</name>
    <name type="synonym">Aiptasia pulchella</name>
    <dbReference type="NCBI Taxonomy" id="2652724"/>
    <lineage>
        <taxon>Eukaryota</taxon>
        <taxon>Metazoa</taxon>
        <taxon>Cnidaria</taxon>
        <taxon>Anthozoa</taxon>
        <taxon>Hexacorallia</taxon>
        <taxon>Actiniaria</taxon>
        <taxon>Aiptasiidae</taxon>
        <taxon>Exaiptasia</taxon>
    </lineage>
</organism>
<feature type="compositionally biased region" description="Polar residues" evidence="3">
    <location>
        <begin position="30"/>
        <end position="39"/>
    </location>
</feature>
<dbReference type="PANTHER" id="PTHR34605">
    <property type="entry name" value="PHAGE_INTEGRASE DOMAIN-CONTAINING PROTEIN"/>
    <property type="match status" value="1"/>
</dbReference>
<dbReference type="OMA" id="YPIRINT"/>
<dbReference type="InterPro" id="IPR044068">
    <property type="entry name" value="CB"/>
</dbReference>
<dbReference type="InterPro" id="IPR010998">
    <property type="entry name" value="Integrase_recombinase_N"/>
</dbReference>
<proteinExistence type="predicted"/>
<dbReference type="EnsemblMetazoa" id="XM_028659209.1">
    <property type="protein sequence ID" value="XP_028515010.1"/>
    <property type="gene ID" value="LOC114575088"/>
</dbReference>
<evidence type="ECO:0000259" key="5">
    <source>
        <dbReference type="PROSITE" id="PS51900"/>
    </source>
</evidence>
<dbReference type="SUPFAM" id="SSF56349">
    <property type="entry name" value="DNA breaking-rejoining enzymes"/>
    <property type="match status" value="1"/>
</dbReference>
<evidence type="ECO:0000313" key="7">
    <source>
        <dbReference type="Proteomes" id="UP000887567"/>
    </source>
</evidence>
<dbReference type="PROSITE" id="PS51900">
    <property type="entry name" value="CB"/>
    <property type="match status" value="1"/>
</dbReference>
<evidence type="ECO:0000256" key="1">
    <source>
        <dbReference type="ARBA" id="ARBA00023125"/>
    </source>
</evidence>
<evidence type="ECO:0000313" key="6">
    <source>
        <dbReference type="EnsemblMetazoa" id="XP_028515010.1"/>
    </source>
</evidence>
<dbReference type="InterPro" id="IPR002104">
    <property type="entry name" value="Integrase_catalytic"/>
</dbReference>
<dbReference type="Gene3D" id="1.10.150.130">
    <property type="match status" value="1"/>
</dbReference>
<accession>A0A913YI15</accession>
<evidence type="ECO:0000256" key="3">
    <source>
        <dbReference type="SAM" id="MobiDB-lite"/>
    </source>
</evidence>
<feature type="compositionally biased region" description="Low complexity" evidence="3">
    <location>
        <begin position="40"/>
        <end position="50"/>
    </location>
</feature>
<dbReference type="GO" id="GO:0015074">
    <property type="term" value="P:DNA integration"/>
    <property type="evidence" value="ECO:0007669"/>
    <property type="project" value="InterPro"/>
</dbReference>
<evidence type="ECO:0000259" key="4">
    <source>
        <dbReference type="PROSITE" id="PS51898"/>
    </source>
</evidence>
<evidence type="ECO:0008006" key="8">
    <source>
        <dbReference type="Google" id="ProtNLM"/>
    </source>
</evidence>
<keyword evidence="1" id="KW-0238">DNA-binding</keyword>
<dbReference type="Proteomes" id="UP000887567">
    <property type="component" value="Unplaced"/>
</dbReference>
<sequence length="407" mass="43796">MSQAVQLSTEVIQAIQAAVQTAMATQNVQPSSSTAVSTENTTPPSTTNAPLAATTTAAASTAPPGFLSRGSLGTPQTNACIGPTPPATAISSLTARCHELLVHGLAPSTRRSYSTGQRRFINFCAQIGKLHDNGSACPADEWTLCLFAAFLSSQVQHATIKVYLSAVRALHIELGFADPLSDALRLERVIRGIKRSQGSTKADRLPVTDDIMRLIHTHLDFRIVDHLMFWAACCLAYFGFLRSAEFTVPSLEAYSPVYNLNVSDISVDALDQPTCIRVNIKASKTDPFRKGCLIYIGKARPPLCAVEALLKYLAVRGDSSGPLFLLQSGVPLSRTLLTSWLRDILKLANVPGNYSSHSFRIGAATVAARNGMPDHLIQTMGRWSSDAYKTYIRTPASELTSASAKLC</sequence>
<dbReference type="OrthoDB" id="3017464at2759"/>
<dbReference type="RefSeq" id="XP_028515010.1">
    <property type="nucleotide sequence ID" value="XM_028659209.1"/>
</dbReference>
<feature type="domain" description="Core-binding (CB)" evidence="5">
    <location>
        <begin position="88"/>
        <end position="175"/>
    </location>
</feature>
<dbReference type="InterPro" id="IPR011010">
    <property type="entry name" value="DNA_brk_join_enz"/>
</dbReference>
<feature type="domain" description="Tyr recombinase" evidence="4">
    <location>
        <begin position="200"/>
        <end position="404"/>
    </location>
</feature>
<dbReference type="GeneID" id="114575088"/>
<dbReference type="GO" id="GO:0006310">
    <property type="term" value="P:DNA recombination"/>
    <property type="evidence" value="ECO:0007669"/>
    <property type="project" value="UniProtKB-KW"/>
</dbReference>
<name>A0A913YI15_EXADI</name>
<dbReference type="Gene3D" id="1.10.443.10">
    <property type="entry name" value="Intergrase catalytic core"/>
    <property type="match status" value="1"/>
</dbReference>
<feature type="region of interest" description="Disordered" evidence="3">
    <location>
        <begin position="26"/>
        <end position="50"/>
    </location>
</feature>
<dbReference type="PANTHER" id="PTHR34605:SF3">
    <property type="entry name" value="P CELL-TYPE AGGLUTINATION PROTEIN MAP4-LIKE-RELATED"/>
    <property type="match status" value="1"/>
</dbReference>
<dbReference type="PROSITE" id="PS51898">
    <property type="entry name" value="TYR_RECOMBINASE"/>
    <property type="match status" value="1"/>
</dbReference>
<keyword evidence="7" id="KW-1185">Reference proteome</keyword>
<dbReference type="InterPro" id="IPR013762">
    <property type="entry name" value="Integrase-like_cat_sf"/>
</dbReference>